<accession>A0A6A5ZNA8</accession>
<reference evidence="2" key="1">
    <citation type="journal article" date="2020" name="Stud. Mycol.">
        <title>101 Dothideomycetes genomes: a test case for predicting lifestyles and emergence of pathogens.</title>
        <authorList>
            <person name="Haridas S."/>
            <person name="Albert R."/>
            <person name="Binder M."/>
            <person name="Bloem J."/>
            <person name="Labutti K."/>
            <person name="Salamov A."/>
            <person name="Andreopoulos B."/>
            <person name="Baker S."/>
            <person name="Barry K."/>
            <person name="Bills G."/>
            <person name="Bluhm B."/>
            <person name="Cannon C."/>
            <person name="Castanera R."/>
            <person name="Culley D."/>
            <person name="Daum C."/>
            <person name="Ezra D."/>
            <person name="Gonzalez J."/>
            <person name="Henrissat B."/>
            <person name="Kuo A."/>
            <person name="Liang C."/>
            <person name="Lipzen A."/>
            <person name="Lutzoni F."/>
            <person name="Magnuson J."/>
            <person name="Mondo S."/>
            <person name="Nolan M."/>
            <person name="Ohm R."/>
            <person name="Pangilinan J."/>
            <person name="Park H.-J."/>
            <person name="Ramirez L."/>
            <person name="Alfaro M."/>
            <person name="Sun H."/>
            <person name="Tritt A."/>
            <person name="Yoshinaga Y."/>
            <person name="Zwiers L.-H."/>
            <person name="Turgeon B."/>
            <person name="Goodwin S."/>
            <person name="Spatafora J."/>
            <person name="Crous P."/>
            <person name="Grigoriev I."/>
        </authorList>
    </citation>
    <scope>NUCLEOTIDE SEQUENCE</scope>
    <source>
        <strain evidence="2">CBS 627.86</strain>
    </source>
</reference>
<evidence type="ECO:0000256" key="1">
    <source>
        <dbReference type="SAM" id="MobiDB-lite"/>
    </source>
</evidence>
<feature type="region of interest" description="Disordered" evidence="1">
    <location>
        <begin position="29"/>
        <end position="59"/>
    </location>
</feature>
<keyword evidence="3" id="KW-1185">Reference proteome</keyword>
<gene>
    <name evidence="2" type="ORF">BDV96DRAFT_272063</name>
</gene>
<dbReference type="AlphaFoldDB" id="A0A6A5ZNA8"/>
<organism evidence="2 3">
    <name type="scientific">Lophiotrema nucula</name>
    <dbReference type="NCBI Taxonomy" id="690887"/>
    <lineage>
        <taxon>Eukaryota</taxon>
        <taxon>Fungi</taxon>
        <taxon>Dikarya</taxon>
        <taxon>Ascomycota</taxon>
        <taxon>Pezizomycotina</taxon>
        <taxon>Dothideomycetes</taxon>
        <taxon>Pleosporomycetidae</taxon>
        <taxon>Pleosporales</taxon>
        <taxon>Lophiotremataceae</taxon>
        <taxon>Lophiotrema</taxon>
    </lineage>
</organism>
<protein>
    <submittedName>
        <fullName evidence="2">Uncharacterized protein</fullName>
    </submittedName>
</protein>
<dbReference type="Proteomes" id="UP000799770">
    <property type="component" value="Unassembled WGS sequence"/>
</dbReference>
<proteinExistence type="predicted"/>
<sequence length="102" mass="11301">MRFSLDVKAGVAQLRSMANHGVKDSILSVQSDRDIRDRRVKHNGCTPTTAGESARKSRQKMRRLYEGRRYPTGWTSFDDNHLLLPNGAENDAGASSFAPAPV</sequence>
<name>A0A6A5ZNA8_9PLEO</name>
<dbReference type="EMBL" id="ML977313">
    <property type="protein sequence ID" value="KAF2120676.1"/>
    <property type="molecule type" value="Genomic_DNA"/>
</dbReference>
<evidence type="ECO:0000313" key="2">
    <source>
        <dbReference type="EMBL" id="KAF2120676.1"/>
    </source>
</evidence>
<evidence type="ECO:0000313" key="3">
    <source>
        <dbReference type="Proteomes" id="UP000799770"/>
    </source>
</evidence>